<dbReference type="SMART" id="SM00387">
    <property type="entry name" value="HATPase_c"/>
    <property type="match status" value="1"/>
</dbReference>
<keyword evidence="5" id="KW-0472">Membrane</keyword>
<keyword evidence="5" id="KW-0812">Transmembrane</keyword>
<dbReference type="Pfam" id="PF02518">
    <property type="entry name" value="HATPase_c"/>
    <property type="match status" value="1"/>
</dbReference>
<dbReference type="FunFam" id="1.10.287.130:FF:000037">
    <property type="entry name" value="Hybrid sensor histidine kinase/response regulator"/>
    <property type="match status" value="1"/>
</dbReference>
<feature type="transmembrane region" description="Helical" evidence="5">
    <location>
        <begin position="52"/>
        <end position="77"/>
    </location>
</feature>
<dbReference type="InterPro" id="IPR036097">
    <property type="entry name" value="HisK_dim/P_sf"/>
</dbReference>
<dbReference type="Gene3D" id="3.30.565.10">
    <property type="entry name" value="Histidine kinase-like ATPase, C-terminal domain"/>
    <property type="match status" value="1"/>
</dbReference>
<proteinExistence type="predicted"/>
<dbReference type="InterPro" id="IPR003594">
    <property type="entry name" value="HATPase_dom"/>
</dbReference>
<dbReference type="PROSITE" id="PS50110">
    <property type="entry name" value="RESPONSE_REGULATORY"/>
    <property type="match status" value="1"/>
</dbReference>
<dbReference type="PANTHER" id="PTHR43065:SF42">
    <property type="entry name" value="TWO-COMPONENT SENSOR PPRA"/>
    <property type="match status" value="1"/>
</dbReference>
<sequence length="848" mass="90507">MSSLAEGGRTSAEPAIDRSGRSGSIGLVAMLAAVLVGAGLGISFLKGEAAQPWILALLAALSVVGVFALFAAAIGLVRIGSRGSGDELSRAIVATDEHGVLVTDEHGRIVLVNDAYLDLTGADAPADARTVERVFAGNADVAETIYRLSQAASAGRRAFEEARATLPDGRGVWFRIGVRPVTRSGASETVWTLSDVTSERERHEDVFQELQHAVDFLDHAPAGFFAAEGDGSVVYMNATLAGWLDQDLTRVGPGALKLRDILAGEGAALVEAVAPKPGATSTEIIDVDLRTRGGRPAPARLLHAVAWGPDGRAGASRTLVLDRGPGADVSEPLRAAEVRFARFFNNTPLAIATVDARGRIARANAPFAKLFGDRLRGEGEERSVFACLTVERDRTALEAAVSAAARGEGDIAPVETTLPGEAGRSATLFVTRVDDRDGDDEAAVVYALDTTDQRALEAKFAQSQKMNAVGQLAGGVAHDFNNVLTAIIGYSDLLLANHRPTDPSFQDIMQIKQNANRAASLVRQLLAFSRRQTLRPQVIALGDVLADVRMLLSRLLGEKIKLEVVHGRDLWLIKADLNQFEQVVINLVVNARDAMMEHDPDGGAVTIRTRNVPASEVPALGHAEMQAADYVQIDVEDTGPGIAQDIIDKIFEPFFSTKEVGKGTGLGLSTVYGIVKQTDGYVFARSEPGKGATFRVFLPRYVPAAEEDARPSAVAQAPQQDMTGSGTVLLVEDEEAVRAFASRALASRGYTVVEARSGVEALEQMKTHGDAVELVVSDVVMPEMDGPSLLRELRKTQPRLKIIFVSGYAEDAFKKNLPEGETFAFLPKPFSLKQLVQAVKDTMGEGKE</sequence>
<keyword evidence="9" id="KW-0808">Transferase</keyword>
<feature type="domain" description="PAS" evidence="8">
    <location>
        <begin position="336"/>
        <end position="372"/>
    </location>
</feature>
<dbReference type="Proteomes" id="UP000249577">
    <property type="component" value="Unassembled WGS sequence"/>
</dbReference>
<dbReference type="NCBIfam" id="NF046020">
    <property type="entry name" value="HisKinCckABruc"/>
    <property type="match status" value="1"/>
</dbReference>
<dbReference type="AlphaFoldDB" id="A0A2W5MQS4"/>
<dbReference type="SUPFAM" id="SSF47384">
    <property type="entry name" value="Homodimeric domain of signal transducing histidine kinase"/>
    <property type="match status" value="1"/>
</dbReference>
<feature type="modified residue" description="4-aspartylphosphate" evidence="4">
    <location>
        <position position="778"/>
    </location>
</feature>
<comment type="catalytic activity">
    <reaction evidence="1">
        <text>ATP + protein L-histidine = ADP + protein N-phospho-L-histidine.</text>
        <dbReference type="EC" id="2.7.13.3"/>
    </reaction>
</comment>
<feature type="domain" description="Response regulatory" evidence="7">
    <location>
        <begin position="727"/>
        <end position="843"/>
    </location>
</feature>
<dbReference type="CDD" id="cd00130">
    <property type="entry name" value="PAS"/>
    <property type="match status" value="1"/>
</dbReference>
<protein>
    <recommendedName>
        <fullName evidence="2">histidine kinase</fullName>
        <ecNumber evidence="2">2.7.13.3</ecNumber>
    </recommendedName>
</protein>
<name>A0A2W5MQS4_ANCNO</name>
<dbReference type="GO" id="GO:0000155">
    <property type="term" value="F:phosphorelay sensor kinase activity"/>
    <property type="evidence" value="ECO:0007669"/>
    <property type="project" value="InterPro"/>
</dbReference>
<dbReference type="InterPro" id="IPR005467">
    <property type="entry name" value="His_kinase_dom"/>
</dbReference>
<feature type="domain" description="Histidine kinase" evidence="6">
    <location>
        <begin position="475"/>
        <end position="702"/>
    </location>
</feature>
<dbReference type="InterPro" id="IPR001789">
    <property type="entry name" value="Sig_transdc_resp-reg_receiver"/>
</dbReference>
<reference evidence="9 10" key="1">
    <citation type="submission" date="2017-08" db="EMBL/GenBank/DDBJ databases">
        <title>Infants hospitalized years apart are colonized by the same room-sourced microbial strains.</title>
        <authorList>
            <person name="Brooks B."/>
            <person name="Olm M.R."/>
            <person name="Firek B.A."/>
            <person name="Baker R."/>
            <person name="Thomas B.C."/>
            <person name="Morowitz M.J."/>
            <person name="Banfield J.F."/>
        </authorList>
    </citation>
    <scope>NUCLEOTIDE SEQUENCE [LARGE SCALE GENOMIC DNA]</scope>
    <source>
        <strain evidence="9">S2_005_003_R2_43</strain>
    </source>
</reference>
<organism evidence="9 10">
    <name type="scientific">Ancylobacter novellus</name>
    <name type="common">Thiobacillus novellus</name>
    <dbReference type="NCBI Taxonomy" id="921"/>
    <lineage>
        <taxon>Bacteria</taxon>
        <taxon>Pseudomonadati</taxon>
        <taxon>Pseudomonadota</taxon>
        <taxon>Alphaproteobacteria</taxon>
        <taxon>Hyphomicrobiales</taxon>
        <taxon>Xanthobacteraceae</taxon>
        <taxon>Ancylobacter</taxon>
    </lineage>
</organism>
<evidence type="ECO:0000259" key="6">
    <source>
        <dbReference type="PROSITE" id="PS50109"/>
    </source>
</evidence>
<evidence type="ECO:0000259" key="7">
    <source>
        <dbReference type="PROSITE" id="PS50110"/>
    </source>
</evidence>
<dbReference type="SUPFAM" id="SSF55874">
    <property type="entry name" value="ATPase domain of HSP90 chaperone/DNA topoisomerase II/histidine kinase"/>
    <property type="match status" value="1"/>
</dbReference>
<dbReference type="InterPro" id="IPR004358">
    <property type="entry name" value="Sig_transdc_His_kin-like_C"/>
</dbReference>
<evidence type="ECO:0000256" key="4">
    <source>
        <dbReference type="PROSITE-ProRule" id="PRU00169"/>
    </source>
</evidence>
<dbReference type="CDD" id="cd00082">
    <property type="entry name" value="HisKA"/>
    <property type="match status" value="1"/>
</dbReference>
<dbReference type="Pfam" id="PF00512">
    <property type="entry name" value="HisKA"/>
    <property type="match status" value="1"/>
</dbReference>
<dbReference type="EC" id="2.7.13.3" evidence="2"/>
<dbReference type="Pfam" id="PF00072">
    <property type="entry name" value="Response_reg"/>
    <property type="match status" value="1"/>
</dbReference>
<dbReference type="InterPro" id="IPR011006">
    <property type="entry name" value="CheY-like_superfamily"/>
</dbReference>
<evidence type="ECO:0000256" key="2">
    <source>
        <dbReference type="ARBA" id="ARBA00012438"/>
    </source>
</evidence>
<dbReference type="PANTHER" id="PTHR43065">
    <property type="entry name" value="SENSOR HISTIDINE KINASE"/>
    <property type="match status" value="1"/>
</dbReference>
<dbReference type="PROSITE" id="PS50112">
    <property type="entry name" value="PAS"/>
    <property type="match status" value="1"/>
</dbReference>
<dbReference type="InterPro" id="IPR036890">
    <property type="entry name" value="HATPase_C_sf"/>
</dbReference>
<evidence type="ECO:0000313" key="10">
    <source>
        <dbReference type="Proteomes" id="UP000249577"/>
    </source>
</evidence>
<dbReference type="SMART" id="SM00448">
    <property type="entry name" value="REC"/>
    <property type="match status" value="1"/>
</dbReference>
<dbReference type="SUPFAM" id="SSF52172">
    <property type="entry name" value="CheY-like"/>
    <property type="match status" value="1"/>
</dbReference>
<keyword evidence="3 4" id="KW-0597">Phosphoprotein</keyword>
<keyword evidence="9" id="KW-0418">Kinase</keyword>
<dbReference type="InterPro" id="IPR035965">
    <property type="entry name" value="PAS-like_dom_sf"/>
</dbReference>
<evidence type="ECO:0000256" key="5">
    <source>
        <dbReference type="SAM" id="Phobius"/>
    </source>
</evidence>
<comment type="caution">
    <text evidence="9">The sequence shown here is derived from an EMBL/GenBank/DDBJ whole genome shotgun (WGS) entry which is preliminary data.</text>
</comment>
<dbReference type="Pfam" id="PF08448">
    <property type="entry name" value="PAS_4"/>
    <property type="match status" value="1"/>
</dbReference>
<dbReference type="PRINTS" id="PR00344">
    <property type="entry name" value="BCTRLSENSOR"/>
</dbReference>
<evidence type="ECO:0000313" key="9">
    <source>
        <dbReference type="EMBL" id="PZQ15970.1"/>
    </source>
</evidence>
<evidence type="ECO:0000259" key="8">
    <source>
        <dbReference type="PROSITE" id="PS50112"/>
    </source>
</evidence>
<dbReference type="Pfam" id="PF13426">
    <property type="entry name" value="PAS_9"/>
    <property type="match status" value="1"/>
</dbReference>
<dbReference type="InterPro" id="IPR013656">
    <property type="entry name" value="PAS_4"/>
</dbReference>
<evidence type="ECO:0000256" key="1">
    <source>
        <dbReference type="ARBA" id="ARBA00000085"/>
    </source>
</evidence>
<dbReference type="SMART" id="SM00091">
    <property type="entry name" value="PAS"/>
    <property type="match status" value="2"/>
</dbReference>
<evidence type="ECO:0000256" key="3">
    <source>
        <dbReference type="ARBA" id="ARBA00022553"/>
    </source>
</evidence>
<feature type="transmembrane region" description="Helical" evidence="5">
    <location>
        <begin position="25"/>
        <end position="45"/>
    </location>
</feature>
<dbReference type="InterPro" id="IPR003661">
    <property type="entry name" value="HisK_dim/P_dom"/>
</dbReference>
<dbReference type="Gene3D" id="1.10.287.130">
    <property type="match status" value="1"/>
</dbReference>
<dbReference type="Gene3D" id="3.30.450.20">
    <property type="entry name" value="PAS domain"/>
    <property type="match status" value="2"/>
</dbReference>
<dbReference type="SMART" id="SM00388">
    <property type="entry name" value="HisKA"/>
    <property type="match status" value="1"/>
</dbReference>
<dbReference type="SUPFAM" id="SSF55785">
    <property type="entry name" value="PYP-like sensor domain (PAS domain)"/>
    <property type="match status" value="2"/>
</dbReference>
<dbReference type="InterPro" id="IPR000014">
    <property type="entry name" value="PAS"/>
</dbReference>
<keyword evidence="5" id="KW-1133">Transmembrane helix</keyword>
<accession>A0A2W5MQS4</accession>
<dbReference type="PROSITE" id="PS50109">
    <property type="entry name" value="HIS_KIN"/>
    <property type="match status" value="1"/>
</dbReference>
<dbReference type="EMBL" id="QFPN01000004">
    <property type="protein sequence ID" value="PZQ15970.1"/>
    <property type="molecule type" value="Genomic_DNA"/>
</dbReference>
<dbReference type="Gene3D" id="3.40.50.2300">
    <property type="match status" value="1"/>
</dbReference>
<dbReference type="NCBIfam" id="TIGR00229">
    <property type="entry name" value="sensory_box"/>
    <property type="match status" value="2"/>
</dbReference>
<gene>
    <name evidence="9" type="ORF">DI565_09145</name>
</gene>